<feature type="domain" description="HTH araC/xylS-type" evidence="4">
    <location>
        <begin position="246"/>
        <end position="344"/>
    </location>
</feature>
<dbReference type="InterPro" id="IPR032687">
    <property type="entry name" value="AraC-type_N"/>
</dbReference>
<dbReference type="Proteomes" id="UP001409585">
    <property type="component" value="Unassembled WGS sequence"/>
</dbReference>
<keyword evidence="3" id="KW-0804">Transcription</keyword>
<keyword evidence="6" id="KW-1185">Reference proteome</keyword>
<dbReference type="GO" id="GO:0003700">
    <property type="term" value="F:DNA-binding transcription factor activity"/>
    <property type="evidence" value="ECO:0007669"/>
    <property type="project" value="InterPro"/>
</dbReference>
<dbReference type="InterPro" id="IPR018060">
    <property type="entry name" value="HTH_AraC"/>
</dbReference>
<evidence type="ECO:0000313" key="5">
    <source>
        <dbReference type="EMBL" id="GAA4942543.1"/>
    </source>
</evidence>
<dbReference type="InterPro" id="IPR009057">
    <property type="entry name" value="Homeodomain-like_sf"/>
</dbReference>
<dbReference type="Pfam" id="PF12625">
    <property type="entry name" value="Arabinose_bd"/>
    <property type="match status" value="1"/>
</dbReference>
<dbReference type="GO" id="GO:0000976">
    <property type="term" value="F:transcription cis-regulatory region binding"/>
    <property type="evidence" value="ECO:0007669"/>
    <property type="project" value="TreeGrafter"/>
</dbReference>
<dbReference type="InterPro" id="IPR020449">
    <property type="entry name" value="Tscrpt_reg_AraC-type_HTH"/>
</dbReference>
<evidence type="ECO:0000313" key="6">
    <source>
        <dbReference type="Proteomes" id="UP001409585"/>
    </source>
</evidence>
<keyword evidence="1" id="KW-0805">Transcription regulation</keyword>
<dbReference type="Pfam" id="PF12833">
    <property type="entry name" value="HTH_18"/>
    <property type="match status" value="1"/>
</dbReference>
<name>A0AAV3U2J0_9ALTE</name>
<organism evidence="5 6">
    <name type="scientific">Halioxenophilus aromaticivorans</name>
    <dbReference type="NCBI Taxonomy" id="1306992"/>
    <lineage>
        <taxon>Bacteria</taxon>
        <taxon>Pseudomonadati</taxon>
        <taxon>Pseudomonadota</taxon>
        <taxon>Gammaproteobacteria</taxon>
        <taxon>Alteromonadales</taxon>
        <taxon>Alteromonadaceae</taxon>
        <taxon>Halioxenophilus</taxon>
    </lineage>
</organism>
<dbReference type="SMART" id="SM00342">
    <property type="entry name" value="HTH_ARAC"/>
    <property type="match status" value="1"/>
</dbReference>
<sequence length="355" mass="40591">MATEEITIPASYITTLLHQVEEKGYNTQTFLDEVGITNEDLERQRYFSAVLYGKLYQRVIGVVQDEWFGMLSGGKIRPGSFRLLCLLMVQCRTLHQVILRARAFGKICRGFKVSEQLDIFEDTARVTLTPIDDLGLDEFNQLIDLAGPVKLRHTLAGMQRHWSWLIGSELQLTKTYYPFAEPENDWEMSQFSCGEEMFNQSIVGFEFPTYFLDYSVIQTEDTLEEFLRMAPFGLLVNVESGKTTKARVKAILNQNVGHTMLGAEKVADKLNMSVTTLRRHLQIEGTSFQRLKDECRMEAAFHYLACPDLSNREIADRLGFDELSVFFRAFKKWTGVTPGQYRAAEASNRQPAKDA</sequence>
<comment type="caution">
    <text evidence="5">The sequence shown here is derived from an EMBL/GenBank/DDBJ whole genome shotgun (WGS) entry which is preliminary data.</text>
</comment>
<evidence type="ECO:0000256" key="2">
    <source>
        <dbReference type="ARBA" id="ARBA00023125"/>
    </source>
</evidence>
<gene>
    <name evidence="5" type="ORF">GCM10025791_21330</name>
</gene>
<accession>A0AAV3U2J0</accession>
<dbReference type="PROSITE" id="PS01124">
    <property type="entry name" value="HTH_ARAC_FAMILY_2"/>
    <property type="match status" value="1"/>
</dbReference>
<proteinExistence type="predicted"/>
<dbReference type="PANTHER" id="PTHR47894:SF1">
    <property type="entry name" value="HTH-TYPE TRANSCRIPTIONAL REGULATOR VQSM"/>
    <property type="match status" value="1"/>
</dbReference>
<evidence type="ECO:0000259" key="4">
    <source>
        <dbReference type="PROSITE" id="PS01124"/>
    </source>
</evidence>
<dbReference type="AlphaFoldDB" id="A0AAV3U2J0"/>
<protein>
    <submittedName>
        <fullName evidence="5">AraC family transcriptional regulator</fullName>
    </submittedName>
</protein>
<dbReference type="PRINTS" id="PR00032">
    <property type="entry name" value="HTHARAC"/>
</dbReference>
<evidence type="ECO:0000256" key="1">
    <source>
        <dbReference type="ARBA" id="ARBA00023015"/>
    </source>
</evidence>
<dbReference type="RefSeq" id="WP_345421414.1">
    <property type="nucleotide sequence ID" value="NZ_AP031496.1"/>
</dbReference>
<dbReference type="EMBL" id="BAABLX010000016">
    <property type="protein sequence ID" value="GAA4942543.1"/>
    <property type="molecule type" value="Genomic_DNA"/>
</dbReference>
<dbReference type="SUPFAM" id="SSF46689">
    <property type="entry name" value="Homeodomain-like"/>
    <property type="match status" value="1"/>
</dbReference>
<evidence type="ECO:0000256" key="3">
    <source>
        <dbReference type="ARBA" id="ARBA00023163"/>
    </source>
</evidence>
<keyword evidence="2" id="KW-0238">DNA-binding</keyword>
<reference evidence="6" key="1">
    <citation type="journal article" date="2019" name="Int. J. Syst. Evol. Microbiol.">
        <title>The Global Catalogue of Microorganisms (GCM) 10K type strain sequencing project: providing services to taxonomists for standard genome sequencing and annotation.</title>
        <authorList>
            <consortium name="The Broad Institute Genomics Platform"/>
            <consortium name="The Broad Institute Genome Sequencing Center for Infectious Disease"/>
            <person name="Wu L."/>
            <person name="Ma J."/>
        </authorList>
    </citation>
    <scope>NUCLEOTIDE SEQUENCE [LARGE SCALE GENOMIC DNA]</scope>
    <source>
        <strain evidence="6">JCM 19134</strain>
    </source>
</reference>
<dbReference type="Gene3D" id="1.10.10.60">
    <property type="entry name" value="Homeodomain-like"/>
    <property type="match status" value="1"/>
</dbReference>
<dbReference type="PANTHER" id="PTHR47894">
    <property type="entry name" value="HTH-TYPE TRANSCRIPTIONAL REGULATOR GADX"/>
    <property type="match status" value="1"/>
</dbReference>
<dbReference type="GO" id="GO:0005829">
    <property type="term" value="C:cytosol"/>
    <property type="evidence" value="ECO:0007669"/>
    <property type="project" value="TreeGrafter"/>
</dbReference>